<dbReference type="AlphaFoldDB" id="A0AAU9JJP2"/>
<reference evidence="3" key="1">
    <citation type="submission" date="2021-09" db="EMBL/GenBank/DDBJ databases">
        <authorList>
            <consortium name="AG Swart"/>
            <person name="Singh M."/>
            <person name="Singh A."/>
            <person name="Seah K."/>
            <person name="Emmerich C."/>
        </authorList>
    </citation>
    <scope>NUCLEOTIDE SEQUENCE</scope>
    <source>
        <strain evidence="3">ATCC30299</strain>
    </source>
</reference>
<dbReference type="Gene3D" id="3.30.200.20">
    <property type="entry name" value="Phosphorylase Kinase, domain 1"/>
    <property type="match status" value="1"/>
</dbReference>
<protein>
    <recommendedName>
        <fullName evidence="2">Protein kinase domain-containing protein</fullName>
    </recommendedName>
</protein>
<feature type="region of interest" description="Disordered" evidence="1">
    <location>
        <begin position="889"/>
        <end position="1042"/>
    </location>
</feature>
<accession>A0AAU9JJP2</accession>
<feature type="region of interest" description="Disordered" evidence="1">
    <location>
        <begin position="605"/>
        <end position="636"/>
    </location>
</feature>
<dbReference type="Pfam" id="PF13634">
    <property type="entry name" value="Nucleoporin_FG"/>
    <property type="match status" value="5"/>
</dbReference>
<feature type="region of interest" description="Disordered" evidence="1">
    <location>
        <begin position="761"/>
        <end position="869"/>
    </location>
</feature>
<proteinExistence type="predicted"/>
<feature type="compositionally biased region" description="Acidic residues" evidence="1">
    <location>
        <begin position="1168"/>
        <end position="1181"/>
    </location>
</feature>
<feature type="compositionally biased region" description="Polar residues" evidence="1">
    <location>
        <begin position="708"/>
        <end position="728"/>
    </location>
</feature>
<dbReference type="Proteomes" id="UP001162131">
    <property type="component" value="Unassembled WGS sequence"/>
</dbReference>
<feature type="region of interest" description="Disordered" evidence="1">
    <location>
        <begin position="1154"/>
        <end position="1181"/>
    </location>
</feature>
<evidence type="ECO:0000259" key="2">
    <source>
        <dbReference type="Pfam" id="PF00069"/>
    </source>
</evidence>
<dbReference type="GO" id="GO:0005643">
    <property type="term" value="C:nuclear pore"/>
    <property type="evidence" value="ECO:0007669"/>
    <property type="project" value="UniProtKB-ARBA"/>
</dbReference>
<sequence>MAEKSRANDYEIIGDLDKSRNLLKVVRKSDNSTYAMKVVKIPQSEKRNQQELINEVKILTNLKQQDSFRYFDSFFEKNTLHVVMELNEKSDLSNQIKSQIEGNQLIHLCLRQKRARESLSKIRDNLPDISELKRPKIERSKAFYWGNFKSRYVRSSSNERNDNRWREDLPVVEIGNKNQEESEGSLESWKKKNLNQSCVEEVIVNKRDIRTTHEMENPINELQKDQQTIKASNIFYPSFFVHNPKEIPIEDSGFVDDNDELINIESDATPTFNKQPSTIQSFFAPDSIQTQASTLTKDSELKLKPIQGTSSIPINQSVSPSFFTQSQKETIFSPPEEKSLESKPINCQPPKNSVPLCPSFFVQNPQEVPIEDSGFVDESSNDSSKIQENASPAQNKTDTQENKGSLFQSPIQSSFKPLFEKKPNPLTVGKPQIIDKNLQSPIFTKTTSLPLYTKTAPLSLGTKTSSLPSFFVTNPSSEIPLEDPGFMDDADENSEKEIEENPPKLDNKLSLFNPSPISSQVKSIFDKSSENKAASLFGGSLFTQTNQDSQPKLSLLSSQTAETKSLFDKSAPSLFSTQAAATKSLFDKPAPSLFSSQNQGTKSLFSAQPISDKPSSSLFPTQPISDKPSSSLFSAQNTSDKAAPSLFSAQPTSDKPCLFANQSTSDKAVSLFSNKETKSLFDKNSSFSAQKSIFDSTPTQKKEEKSLFGQTPLNQKQEPGSLFGNSSTAANNQNLISAAKPQANNQTSSFFVQNVTADIPFDDPGFADDSNPNSEDGEGIEESKPSGPQNSLFGQRVEISTTSSPFKNIFEAKTDEKPKGGSLFDIKSEGKSTGGSLFDLKYDEKPKEGSLFDIKSEGRSTGGSLFDLKYDEKPKEGSLFGIKNENKPIEGSLFGKKNDEKPKEGLLFGIKNEDKPTEGSLFGKKNDEKPKMPIFEEKRPEMSLQTPTFRAETQSSPQVSSFFVSNPTSEIPLEDPGFLDQDSEKDSSEAQKEASPQEPKLSLFKGVPQPAPPSNSLLKSIFEKKPDEKSTSSNSSLPKTNAFPSFFVANPIAEVPIEDPGFLKHSNDNSADEDAAETVKPIAKPSLFGTPMPNEKTTPIASLFGGFFKNPAQMQSTAASQSLFSPSNITQIPYKFSTPGNPIQMKPGTFSSFFVANPPAEIPLEDPGFAEDSDKEEPEAS</sequence>
<dbReference type="GO" id="GO:0004672">
    <property type="term" value="F:protein kinase activity"/>
    <property type="evidence" value="ECO:0007669"/>
    <property type="project" value="InterPro"/>
</dbReference>
<evidence type="ECO:0000313" key="4">
    <source>
        <dbReference type="Proteomes" id="UP001162131"/>
    </source>
</evidence>
<feature type="domain" description="Protein kinase" evidence="2">
    <location>
        <begin position="23"/>
        <end position="98"/>
    </location>
</feature>
<feature type="compositionally biased region" description="Polar residues" evidence="1">
    <location>
        <begin position="943"/>
        <end position="953"/>
    </location>
</feature>
<feature type="compositionally biased region" description="Polar residues" evidence="1">
    <location>
        <begin position="786"/>
        <end position="806"/>
    </location>
</feature>
<feature type="region of interest" description="Disordered" evidence="1">
    <location>
        <begin position="371"/>
        <end position="424"/>
    </location>
</feature>
<feature type="compositionally biased region" description="Polar residues" evidence="1">
    <location>
        <begin position="1031"/>
        <end position="1042"/>
    </location>
</feature>
<comment type="caution">
    <text evidence="3">The sequence shown here is derived from an EMBL/GenBank/DDBJ whole genome shotgun (WGS) entry which is preliminary data.</text>
</comment>
<keyword evidence="4" id="KW-1185">Reference proteome</keyword>
<dbReference type="InterPro" id="IPR025574">
    <property type="entry name" value="Nucleoporin_FG_rpt"/>
</dbReference>
<organism evidence="3 4">
    <name type="scientific">Blepharisma stoltei</name>
    <dbReference type="NCBI Taxonomy" id="1481888"/>
    <lineage>
        <taxon>Eukaryota</taxon>
        <taxon>Sar</taxon>
        <taxon>Alveolata</taxon>
        <taxon>Ciliophora</taxon>
        <taxon>Postciliodesmatophora</taxon>
        <taxon>Heterotrichea</taxon>
        <taxon>Heterotrichida</taxon>
        <taxon>Blepharismidae</taxon>
        <taxon>Blepharisma</taxon>
    </lineage>
</organism>
<feature type="compositionally biased region" description="Polar residues" evidence="1">
    <location>
        <begin position="381"/>
        <end position="415"/>
    </location>
</feature>
<evidence type="ECO:0000256" key="1">
    <source>
        <dbReference type="SAM" id="MobiDB-lite"/>
    </source>
</evidence>
<feature type="compositionally biased region" description="Low complexity" evidence="1">
    <location>
        <begin position="954"/>
        <end position="967"/>
    </location>
</feature>
<dbReference type="Gene3D" id="1.10.510.10">
    <property type="entry name" value="Transferase(Phosphotransferase) domain 1"/>
    <property type="match status" value="1"/>
</dbReference>
<feature type="compositionally biased region" description="Basic and acidic residues" evidence="1">
    <location>
        <begin position="840"/>
        <end position="858"/>
    </location>
</feature>
<dbReference type="SUPFAM" id="SSF56112">
    <property type="entry name" value="Protein kinase-like (PK-like)"/>
    <property type="match status" value="1"/>
</dbReference>
<dbReference type="EMBL" id="CAJZBQ010000039">
    <property type="protein sequence ID" value="CAG9325928.1"/>
    <property type="molecule type" value="Genomic_DNA"/>
</dbReference>
<feature type="region of interest" description="Disordered" evidence="1">
    <location>
        <begin position="474"/>
        <end position="512"/>
    </location>
</feature>
<evidence type="ECO:0000313" key="3">
    <source>
        <dbReference type="EMBL" id="CAG9325928.1"/>
    </source>
</evidence>
<feature type="compositionally biased region" description="Basic and acidic residues" evidence="1">
    <location>
        <begin position="924"/>
        <end position="941"/>
    </location>
</feature>
<feature type="region of interest" description="Disordered" evidence="1">
    <location>
        <begin position="693"/>
        <end position="728"/>
    </location>
</feature>
<gene>
    <name evidence="3" type="ORF">BSTOLATCC_MIC39710</name>
</gene>
<dbReference type="InterPro" id="IPR011009">
    <property type="entry name" value="Kinase-like_dom_sf"/>
</dbReference>
<feature type="compositionally biased region" description="Basic and acidic residues" evidence="1">
    <location>
        <begin position="810"/>
        <end position="819"/>
    </location>
</feature>
<feature type="compositionally biased region" description="Basic and acidic residues" evidence="1">
    <location>
        <begin position="1021"/>
        <end position="1030"/>
    </location>
</feature>
<dbReference type="InterPro" id="IPR000719">
    <property type="entry name" value="Prot_kinase_dom"/>
</dbReference>
<dbReference type="GO" id="GO:0005524">
    <property type="term" value="F:ATP binding"/>
    <property type="evidence" value="ECO:0007669"/>
    <property type="project" value="InterPro"/>
</dbReference>
<name>A0AAU9JJP2_9CILI</name>
<feature type="compositionally biased region" description="Basic and acidic residues" evidence="1">
    <location>
        <begin position="982"/>
        <end position="992"/>
    </location>
</feature>
<dbReference type="Pfam" id="PF00069">
    <property type="entry name" value="Pkinase"/>
    <property type="match status" value="1"/>
</dbReference>
<feature type="compositionally biased region" description="Basic and acidic residues" evidence="1">
    <location>
        <begin position="493"/>
        <end position="507"/>
    </location>
</feature>